<keyword evidence="2" id="KW-1185">Reference proteome</keyword>
<accession>A0A7I8BJ46</accession>
<dbReference type="EMBL" id="AP023174">
    <property type="protein sequence ID" value="BCF88717.1"/>
    <property type="molecule type" value="Genomic_DNA"/>
</dbReference>
<evidence type="ECO:0000313" key="2">
    <source>
        <dbReference type="Proteomes" id="UP000510888"/>
    </source>
</evidence>
<reference evidence="1 2" key="1">
    <citation type="journal article" date="2020" name="Genes (Basel)">
        <title>Genomic Comparison of Insect Gut Symbionts from Divergent Burkholderia Subclades.</title>
        <authorList>
            <person name="Takeshita K."/>
            <person name="Kikuchi Y."/>
        </authorList>
    </citation>
    <scope>NUCLEOTIDE SEQUENCE [LARGE SCALE GENOMIC DNA]</scope>
    <source>
        <strain evidence="1 2">PGU16</strain>
    </source>
</reference>
<organism evidence="1 2">
    <name type="scientific">Paraburkholderia largidicola</name>
    <dbReference type="NCBI Taxonomy" id="3014751"/>
    <lineage>
        <taxon>Bacteria</taxon>
        <taxon>Pseudomonadati</taxon>
        <taxon>Pseudomonadota</taxon>
        <taxon>Betaproteobacteria</taxon>
        <taxon>Burkholderiales</taxon>
        <taxon>Burkholderiaceae</taxon>
        <taxon>Paraburkholderia</taxon>
    </lineage>
</organism>
<gene>
    <name evidence="1" type="ORF">PPGU16_17840</name>
</gene>
<dbReference type="RefSeq" id="WP_180719706.1">
    <property type="nucleotide sequence ID" value="NZ_AP023174.1"/>
</dbReference>
<evidence type="ECO:0000313" key="1">
    <source>
        <dbReference type="EMBL" id="BCF88717.1"/>
    </source>
</evidence>
<proteinExistence type="predicted"/>
<sequence>MNEQLIKLARDAGLTVVLDGTIGTQHYHSVTGSIDALERFADACVKLPAPSTPRTAPGAAMLLMASQARVRELEKEVEMYRSREI</sequence>
<dbReference type="KEGG" id="plad:PPGU16_17840"/>
<dbReference type="AlphaFoldDB" id="A0A7I8BJ46"/>
<name>A0A7I8BJ46_9BURK</name>
<protein>
    <submittedName>
        <fullName evidence="1">Uncharacterized protein</fullName>
    </submittedName>
</protein>
<dbReference type="Proteomes" id="UP000510888">
    <property type="component" value="Chromosome 1"/>
</dbReference>